<sequence>MLLVGLLCFNMTIDKAIQIYLDWKKSHTTVAYSRYKVRLEHFISFIMPKSCLCDISGDDVVAYHKSMEPHYSPATIAYSARILRNFFYFWHGRRETNFNPKEIIPVRFINPDKDIVTREDFEDMNDLLDENYLSDLQKKLVLNLLWDTGMRISELIDIKLSSISSQSTDGLRTAKVRSRKSMRYNLVVWGYDTNELLNKYLGIRLCMETTAEELFINRKTGKPFNVRSLQRWIKELSELASIEKNITPHSFRHGKANYILDQGGSVRDVSAILRHVKPESSFHYMQLSSERYKSVASRYLKTA</sequence>
<accession>A0A1I6T559</accession>
<dbReference type="GO" id="GO:0003677">
    <property type="term" value="F:DNA binding"/>
    <property type="evidence" value="ECO:0007669"/>
    <property type="project" value="UniProtKB-UniRule"/>
</dbReference>
<keyword evidence="3 5" id="KW-0238">DNA-binding</keyword>
<gene>
    <name evidence="8" type="ORF">SAMN04487906_1865</name>
</gene>
<dbReference type="AlphaFoldDB" id="A0A1I6T559"/>
<evidence type="ECO:0000256" key="3">
    <source>
        <dbReference type="ARBA" id="ARBA00023125"/>
    </source>
</evidence>
<feature type="domain" description="Core-binding (CB)" evidence="7">
    <location>
        <begin position="11"/>
        <end position="91"/>
    </location>
</feature>
<reference evidence="8 9" key="1">
    <citation type="submission" date="2016-10" db="EMBL/GenBank/DDBJ databases">
        <authorList>
            <person name="de Groot N.N."/>
        </authorList>
    </citation>
    <scope>NUCLEOTIDE SEQUENCE [LARGE SCALE GENOMIC DNA]</scope>
    <source>
        <strain evidence="8 9">CGMCC 1.6114</strain>
    </source>
</reference>
<dbReference type="InterPro" id="IPR013762">
    <property type="entry name" value="Integrase-like_cat_sf"/>
</dbReference>
<dbReference type="PROSITE" id="PS51900">
    <property type="entry name" value="CB"/>
    <property type="match status" value="1"/>
</dbReference>
<dbReference type="SUPFAM" id="SSF56349">
    <property type="entry name" value="DNA breaking-rejoining enzymes"/>
    <property type="match status" value="1"/>
</dbReference>
<evidence type="ECO:0000259" key="6">
    <source>
        <dbReference type="PROSITE" id="PS51898"/>
    </source>
</evidence>
<dbReference type="GO" id="GO:0015074">
    <property type="term" value="P:DNA integration"/>
    <property type="evidence" value="ECO:0007669"/>
    <property type="project" value="UniProtKB-KW"/>
</dbReference>
<evidence type="ECO:0000256" key="5">
    <source>
        <dbReference type="PROSITE-ProRule" id="PRU01248"/>
    </source>
</evidence>
<keyword evidence="2" id="KW-0229">DNA integration</keyword>
<evidence type="ECO:0000256" key="4">
    <source>
        <dbReference type="ARBA" id="ARBA00023172"/>
    </source>
</evidence>
<evidence type="ECO:0000313" key="8">
    <source>
        <dbReference type="EMBL" id="SFS84381.1"/>
    </source>
</evidence>
<protein>
    <submittedName>
        <fullName evidence="8">Site-specific recombinase XerD</fullName>
    </submittedName>
</protein>
<dbReference type="InterPro" id="IPR002104">
    <property type="entry name" value="Integrase_catalytic"/>
</dbReference>
<dbReference type="Pfam" id="PF00589">
    <property type="entry name" value="Phage_integrase"/>
    <property type="match status" value="1"/>
</dbReference>
<proteinExistence type="inferred from homology"/>
<dbReference type="InterPro" id="IPR044068">
    <property type="entry name" value="CB"/>
</dbReference>
<evidence type="ECO:0000256" key="1">
    <source>
        <dbReference type="ARBA" id="ARBA00008857"/>
    </source>
</evidence>
<dbReference type="Proteomes" id="UP000183209">
    <property type="component" value="Unassembled WGS sequence"/>
</dbReference>
<dbReference type="PROSITE" id="PS51898">
    <property type="entry name" value="TYR_RECOMBINASE"/>
    <property type="match status" value="1"/>
</dbReference>
<feature type="domain" description="Tyr recombinase" evidence="6">
    <location>
        <begin position="111"/>
        <end position="297"/>
    </location>
</feature>
<dbReference type="Gene3D" id="1.10.443.10">
    <property type="entry name" value="Intergrase catalytic core"/>
    <property type="match status" value="1"/>
</dbReference>
<dbReference type="InterPro" id="IPR011010">
    <property type="entry name" value="DNA_brk_join_enz"/>
</dbReference>
<organism evidence="8 9">
    <name type="scientific">Zhouia amylolytica</name>
    <dbReference type="NCBI Taxonomy" id="376730"/>
    <lineage>
        <taxon>Bacteria</taxon>
        <taxon>Pseudomonadati</taxon>
        <taxon>Bacteroidota</taxon>
        <taxon>Flavobacteriia</taxon>
        <taxon>Flavobacteriales</taxon>
        <taxon>Flavobacteriaceae</taxon>
        <taxon>Zhouia</taxon>
    </lineage>
</organism>
<evidence type="ECO:0000259" key="7">
    <source>
        <dbReference type="PROSITE" id="PS51900"/>
    </source>
</evidence>
<keyword evidence="4" id="KW-0233">DNA recombination</keyword>
<evidence type="ECO:0000256" key="2">
    <source>
        <dbReference type="ARBA" id="ARBA00022908"/>
    </source>
</evidence>
<dbReference type="InterPro" id="IPR010998">
    <property type="entry name" value="Integrase_recombinase_N"/>
</dbReference>
<comment type="similarity">
    <text evidence="1">Belongs to the 'phage' integrase family.</text>
</comment>
<evidence type="ECO:0000313" key="9">
    <source>
        <dbReference type="Proteomes" id="UP000183209"/>
    </source>
</evidence>
<dbReference type="PANTHER" id="PTHR30349">
    <property type="entry name" value="PHAGE INTEGRASE-RELATED"/>
    <property type="match status" value="1"/>
</dbReference>
<dbReference type="PANTHER" id="PTHR30349:SF41">
    <property type="entry name" value="INTEGRASE_RECOMBINASE PROTEIN MJ0367-RELATED"/>
    <property type="match status" value="1"/>
</dbReference>
<dbReference type="GO" id="GO:0006310">
    <property type="term" value="P:DNA recombination"/>
    <property type="evidence" value="ECO:0007669"/>
    <property type="project" value="UniProtKB-KW"/>
</dbReference>
<dbReference type="EMBL" id="FPAG01000005">
    <property type="protein sequence ID" value="SFS84381.1"/>
    <property type="molecule type" value="Genomic_DNA"/>
</dbReference>
<dbReference type="InterPro" id="IPR050090">
    <property type="entry name" value="Tyrosine_recombinase_XerCD"/>
</dbReference>
<name>A0A1I6T559_9FLAO</name>
<dbReference type="Gene3D" id="1.10.150.130">
    <property type="match status" value="1"/>
</dbReference>